<keyword evidence="7" id="KW-0315">Glutamine amidotransferase</keyword>
<dbReference type="HAMAP" id="MF_01931">
    <property type="entry name" value="PurF"/>
    <property type="match status" value="1"/>
</dbReference>
<evidence type="ECO:0000256" key="5">
    <source>
        <dbReference type="ARBA" id="ARBA00022679"/>
    </source>
</evidence>
<dbReference type="InterPro" id="IPR005854">
    <property type="entry name" value="PurF"/>
</dbReference>
<dbReference type="UniPathway" id="UPA00074">
    <property type="reaction ID" value="UER00124"/>
</dbReference>
<dbReference type="GO" id="GO:0004044">
    <property type="term" value="F:amidophosphoribosyltransferase activity"/>
    <property type="evidence" value="ECO:0007669"/>
    <property type="project" value="UniProtKB-EC"/>
</dbReference>
<proteinExistence type="inferred from homology"/>
<keyword evidence="5 9" id="KW-0808">Transferase</keyword>
<name>A0A3B1CKW4_9ZZZZ</name>
<dbReference type="InterPro" id="IPR000836">
    <property type="entry name" value="PRTase_dom"/>
</dbReference>
<dbReference type="InterPro" id="IPR017932">
    <property type="entry name" value="GATase_2_dom"/>
</dbReference>
<dbReference type="PIRSF" id="PIRSF000485">
    <property type="entry name" value="Amd_phspho_trans"/>
    <property type="match status" value="1"/>
</dbReference>
<evidence type="ECO:0000256" key="6">
    <source>
        <dbReference type="ARBA" id="ARBA00022755"/>
    </source>
</evidence>
<evidence type="ECO:0000256" key="2">
    <source>
        <dbReference type="ARBA" id="ARBA00010138"/>
    </source>
</evidence>
<dbReference type="CDD" id="cd00715">
    <property type="entry name" value="GPATase_N"/>
    <property type="match status" value="1"/>
</dbReference>
<dbReference type="AlphaFoldDB" id="A0A3B1CKW4"/>
<protein>
    <recommendedName>
        <fullName evidence="3">amidophosphoribosyltransferase</fullName>
        <ecNumber evidence="3">2.4.2.14</ecNumber>
    </recommendedName>
</protein>
<comment type="similarity">
    <text evidence="2">In the C-terminal section; belongs to the purine/pyrimidine phosphoribosyltransferase family.</text>
</comment>
<evidence type="ECO:0000256" key="4">
    <source>
        <dbReference type="ARBA" id="ARBA00022676"/>
    </source>
</evidence>
<comment type="pathway">
    <text evidence="1">Purine metabolism; IMP biosynthesis via de novo pathway; N(1)-(5-phospho-D-ribosyl)glycinamide from 5-phospho-alpha-D-ribose 1-diphosphate: step 1/2.</text>
</comment>
<evidence type="ECO:0000259" key="8">
    <source>
        <dbReference type="PROSITE" id="PS51278"/>
    </source>
</evidence>
<dbReference type="InterPro" id="IPR035584">
    <property type="entry name" value="PurF_N"/>
</dbReference>
<reference evidence="9" key="1">
    <citation type="submission" date="2018-06" db="EMBL/GenBank/DDBJ databases">
        <authorList>
            <person name="Zhirakovskaya E."/>
        </authorList>
    </citation>
    <scope>NUCLEOTIDE SEQUENCE</scope>
</reference>
<dbReference type="GO" id="GO:0006189">
    <property type="term" value="P:'de novo' IMP biosynthetic process"/>
    <property type="evidence" value="ECO:0007669"/>
    <property type="project" value="UniProtKB-UniPathway"/>
</dbReference>
<evidence type="ECO:0000256" key="7">
    <source>
        <dbReference type="ARBA" id="ARBA00022962"/>
    </source>
</evidence>
<dbReference type="PANTHER" id="PTHR11907">
    <property type="entry name" value="AMIDOPHOSPHORIBOSYLTRANSFERASE"/>
    <property type="match status" value="1"/>
</dbReference>
<sequence>MDKFNEECAVFAIYNHKEAANLTYLGLYALQHRGQESSGIVSADGVHHHVERGMGLVSEIFNLERIKSLKGRIAIGHNRYSTQGESKLRNAQPMAIEYSQGPLALAHNGNLINSSLLRDKLEKEGSIFQSTMDSEVIIHLIAKSRERRLQDRVTEALAQVRGAYSLAIMSQDELIIARDPHGFRPLAMGRLGKAHIVASETCAFDLLDAKFVREVEPGEVIVINKEGFTSYFPFEPAHKSHCVFEFIYFSRPDSQIFGENVHLVRKEFGKRLAMELPVEADLIVPVPDSGVVAGLGYAEGSGIPYERAIIRNHYVGRTFIEPLQSIRHFGVKIKLNPIKEVMKGKRVVLVDDSIVRGTTSKKLVKMVRDAGAKEVHMRISSPPTTHSCFYGIDTPARSDLIAATYGVDQIAEYIGADSLGYLSMEGVMKALGGRDNDYCKACFDGKYPVKMPSTEGQLALLEKHPV</sequence>
<dbReference type="EC" id="2.4.2.14" evidence="3"/>
<dbReference type="GO" id="GO:0009113">
    <property type="term" value="P:purine nucleobase biosynthetic process"/>
    <property type="evidence" value="ECO:0007669"/>
    <property type="project" value="InterPro"/>
</dbReference>
<dbReference type="Gene3D" id="3.60.20.10">
    <property type="entry name" value="Glutamine Phosphoribosylpyrophosphate, subunit 1, domain 1"/>
    <property type="match status" value="1"/>
</dbReference>
<dbReference type="SUPFAM" id="SSF56235">
    <property type="entry name" value="N-terminal nucleophile aminohydrolases (Ntn hydrolases)"/>
    <property type="match status" value="1"/>
</dbReference>
<keyword evidence="6" id="KW-0658">Purine biosynthesis</keyword>
<dbReference type="CDD" id="cd06223">
    <property type="entry name" value="PRTases_typeI"/>
    <property type="match status" value="1"/>
</dbReference>
<dbReference type="InterPro" id="IPR029055">
    <property type="entry name" value="Ntn_hydrolases_N"/>
</dbReference>
<evidence type="ECO:0000256" key="1">
    <source>
        <dbReference type="ARBA" id="ARBA00005209"/>
    </source>
</evidence>
<dbReference type="Pfam" id="PF13522">
    <property type="entry name" value="GATase_6"/>
    <property type="match status" value="1"/>
</dbReference>
<dbReference type="EMBL" id="UOGE01000096">
    <property type="protein sequence ID" value="VAX24598.1"/>
    <property type="molecule type" value="Genomic_DNA"/>
</dbReference>
<gene>
    <name evidence="9" type="ORF">MNBD_NITROSPINAE02-2001</name>
</gene>
<dbReference type="PROSITE" id="PS51278">
    <property type="entry name" value="GATASE_TYPE_2"/>
    <property type="match status" value="1"/>
</dbReference>
<evidence type="ECO:0000313" key="9">
    <source>
        <dbReference type="EMBL" id="VAX24598.1"/>
    </source>
</evidence>
<dbReference type="Gene3D" id="3.40.50.2020">
    <property type="match status" value="1"/>
</dbReference>
<dbReference type="SUPFAM" id="SSF53271">
    <property type="entry name" value="PRTase-like"/>
    <property type="match status" value="1"/>
</dbReference>
<dbReference type="InterPro" id="IPR029057">
    <property type="entry name" value="PRTase-like"/>
</dbReference>
<organism evidence="9">
    <name type="scientific">hydrothermal vent metagenome</name>
    <dbReference type="NCBI Taxonomy" id="652676"/>
    <lineage>
        <taxon>unclassified sequences</taxon>
        <taxon>metagenomes</taxon>
        <taxon>ecological metagenomes</taxon>
    </lineage>
</organism>
<accession>A0A3B1CKW4</accession>
<keyword evidence="4 9" id="KW-0328">Glycosyltransferase</keyword>
<evidence type="ECO:0000256" key="3">
    <source>
        <dbReference type="ARBA" id="ARBA00011941"/>
    </source>
</evidence>
<feature type="domain" description="Glutamine amidotransferase type-2" evidence="8">
    <location>
        <begin position="8"/>
        <end position="226"/>
    </location>
</feature>
<dbReference type="NCBIfam" id="TIGR01134">
    <property type="entry name" value="purF"/>
    <property type="match status" value="1"/>
</dbReference>